<name>A0A401SG51_CHIPU</name>
<keyword evidence="2" id="KW-1185">Reference proteome</keyword>
<dbReference type="Proteomes" id="UP000287033">
    <property type="component" value="Unassembled WGS sequence"/>
</dbReference>
<sequence>QVKMAAFRIARRVLGSSRLVVNAELPCVVAGGGGDGRRALCAQSPGRPEAGNRKPQFMDEDIQCILTRITGLDLEKVFKPVQQQLRPPTYKLMTNEQLEEAHRKAVEVAQTQLKMPPVLSEREPINDILVEDKILDGLETAKYVFTDITFDIPHKERFIVVREPNGVLRKATWEERDRMVQVYFPRDVRRIVPPPIFKNENLVVVFAQDRYEDILDLCLIQFEPNSADYIRVHHQTYEDIDKNGKYDLLRSTRHFGGLVWYLVNRRRIDGLLIDMIQRDLLEDAISVLHLYHMLHPDCQSSKEANQQQAKGLDLIKIFSHTDSQKGGYIELALQVYLDTLNSSANQDPCRKEEKN</sequence>
<dbReference type="OrthoDB" id="10052321at2759"/>
<dbReference type="EMBL" id="BEZZ01000247">
    <property type="protein sequence ID" value="GCC29361.1"/>
    <property type="molecule type" value="Genomic_DNA"/>
</dbReference>
<reference evidence="1 2" key="1">
    <citation type="journal article" date="2018" name="Nat. Ecol. Evol.">
        <title>Shark genomes provide insights into elasmobranch evolution and the origin of vertebrates.</title>
        <authorList>
            <person name="Hara Y"/>
            <person name="Yamaguchi K"/>
            <person name="Onimaru K"/>
            <person name="Kadota M"/>
            <person name="Koyanagi M"/>
            <person name="Keeley SD"/>
            <person name="Tatsumi K"/>
            <person name="Tanaka K"/>
            <person name="Motone F"/>
            <person name="Kageyama Y"/>
            <person name="Nozu R"/>
            <person name="Adachi N"/>
            <person name="Nishimura O"/>
            <person name="Nakagawa R"/>
            <person name="Tanegashima C"/>
            <person name="Kiyatake I"/>
            <person name="Matsumoto R"/>
            <person name="Murakumo K"/>
            <person name="Nishida K"/>
            <person name="Terakita A"/>
            <person name="Kuratani S"/>
            <person name="Sato K"/>
            <person name="Hyodo S Kuraku.S."/>
        </authorList>
    </citation>
    <scope>NUCLEOTIDE SEQUENCE [LARGE SCALE GENOMIC DNA]</scope>
</reference>
<evidence type="ECO:0000313" key="1">
    <source>
        <dbReference type="EMBL" id="GCC29361.1"/>
    </source>
</evidence>
<dbReference type="AlphaFoldDB" id="A0A401SG51"/>
<dbReference type="Pfam" id="PF10245">
    <property type="entry name" value="MRP-S22"/>
    <property type="match status" value="1"/>
</dbReference>
<dbReference type="STRING" id="137246.A0A401SG51"/>
<dbReference type="GO" id="GO:0003735">
    <property type="term" value="F:structural constituent of ribosome"/>
    <property type="evidence" value="ECO:0007669"/>
    <property type="project" value="TreeGrafter"/>
</dbReference>
<organism evidence="1 2">
    <name type="scientific">Chiloscyllium punctatum</name>
    <name type="common">Brownbanded bambooshark</name>
    <name type="synonym">Hemiscyllium punctatum</name>
    <dbReference type="NCBI Taxonomy" id="137246"/>
    <lineage>
        <taxon>Eukaryota</taxon>
        <taxon>Metazoa</taxon>
        <taxon>Chordata</taxon>
        <taxon>Craniata</taxon>
        <taxon>Vertebrata</taxon>
        <taxon>Chondrichthyes</taxon>
        <taxon>Elasmobranchii</taxon>
        <taxon>Galeomorphii</taxon>
        <taxon>Galeoidea</taxon>
        <taxon>Orectolobiformes</taxon>
        <taxon>Hemiscylliidae</taxon>
        <taxon>Chiloscyllium</taxon>
    </lineage>
</organism>
<dbReference type="PANTHER" id="PTHR13071">
    <property type="entry name" value="MITOCHONDRIAL 28S RIBOSOMAL PROTEIN S22"/>
    <property type="match status" value="1"/>
</dbReference>
<dbReference type="GO" id="GO:0005763">
    <property type="term" value="C:mitochondrial small ribosomal subunit"/>
    <property type="evidence" value="ECO:0007669"/>
    <property type="project" value="TreeGrafter"/>
</dbReference>
<dbReference type="InterPro" id="IPR019374">
    <property type="entry name" value="Ribosomal_mS22"/>
</dbReference>
<accession>A0A401SG51</accession>
<comment type="caution">
    <text evidence="1">The sequence shown here is derived from an EMBL/GenBank/DDBJ whole genome shotgun (WGS) entry which is preliminary data.</text>
</comment>
<evidence type="ECO:0000313" key="2">
    <source>
        <dbReference type="Proteomes" id="UP000287033"/>
    </source>
</evidence>
<proteinExistence type="predicted"/>
<dbReference type="PANTHER" id="PTHR13071:SF4">
    <property type="entry name" value="SMALL RIBOSOMAL SUBUNIT PROTEIN MS22"/>
    <property type="match status" value="1"/>
</dbReference>
<dbReference type="OMA" id="GYIELTL"/>
<gene>
    <name evidence="1" type="ORF">chiPu_0007802</name>
</gene>
<protein>
    <recommendedName>
        <fullName evidence="3">Mitochondrial ribosomal protein S22</fullName>
    </recommendedName>
</protein>
<evidence type="ECO:0008006" key="3">
    <source>
        <dbReference type="Google" id="ProtNLM"/>
    </source>
</evidence>
<feature type="non-terminal residue" evidence="1">
    <location>
        <position position="1"/>
    </location>
</feature>